<keyword evidence="1" id="KW-0472">Membrane</keyword>
<feature type="domain" description="PAS" evidence="2">
    <location>
        <begin position="241"/>
        <end position="279"/>
    </location>
</feature>
<dbReference type="Proteomes" id="UP001268864">
    <property type="component" value="Unassembled WGS sequence"/>
</dbReference>
<keyword evidence="5" id="KW-1185">Reference proteome</keyword>
<organism evidence="4 5">
    <name type="scientific">Haloarcula onubensis</name>
    <dbReference type="NCBI Taxonomy" id="2950539"/>
    <lineage>
        <taxon>Archaea</taxon>
        <taxon>Methanobacteriati</taxon>
        <taxon>Methanobacteriota</taxon>
        <taxon>Stenosarchaea group</taxon>
        <taxon>Halobacteria</taxon>
        <taxon>Halobacteriales</taxon>
        <taxon>Haloarculaceae</taxon>
        <taxon>Haloarcula</taxon>
    </lineage>
</organism>
<dbReference type="EMBL" id="JAMQOS010000007">
    <property type="protein sequence ID" value="MDS0284109.1"/>
    <property type="molecule type" value="Genomic_DNA"/>
</dbReference>
<feature type="transmembrane region" description="Helical" evidence="1">
    <location>
        <begin position="143"/>
        <end position="167"/>
    </location>
</feature>
<name>A0ABU2FTL4_9EURY</name>
<keyword evidence="1" id="KW-0812">Transmembrane</keyword>
<dbReference type="InterPro" id="IPR000700">
    <property type="entry name" value="PAS-assoc_C"/>
</dbReference>
<feature type="transmembrane region" description="Helical" evidence="1">
    <location>
        <begin position="99"/>
        <end position="117"/>
    </location>
</feature>
<feature type="transmembrane region" description="Helical" evidence="1">
    <location>
        <begin position="68"/>
        <end position="87"/>
    </location>
</feature>
<dbReference type="PROSITE" id="PS50113">
    <property type="entry name" value="PAC"/>
    <property type="match status" value="1"/>
</dbReference>
<dbReference type="InterPro" id="IPR035965">
    <property type="entry name" value="PAS-like_dom_sf"/>
</dbReference>
<feature type="transmembrane region" description="Helical" evidence="1">
    <location>
        <begin position="6"/>
        <end position="24"/>
    </location>
</feature>
<feature type="domain" description="PAC" evidence="3">
    <location>
        <begin position="292"/>
        <end position="346"/>
    </location>
</feature>
<proteinExistence type="predicted"/>
<evidence type="ECO:0000313" key="5">
    <source>
        <dbReference type="Proteomes" id="UP001268864"/>
    </source>
</evidence>
<sequence>MRGELFVVGLGASLVVVTMVTVLVARNRSIPGARPLLLASVLELLWVCLYFGQIFSPTAAQTLLLARLGWVPAVFIPSLWVLFVVEYTGRGAYLTRARVVGLVTPPVVALLAVAVAYESLVRPDVMVTEVDGLHAITAGFGPMYWFFVGYAWLLVMSSLVLLVEFIVEQRSLYRKRAGALLGAGFIPQIASFLNSTGLDGVGGLDPTPLSFAVSSGLAALAIVEYDAFDEPPIPRHIATGRAIEAIDDPTFVVDGSDTVVDCNPAACAVVGLDEQSLVGTPKATLPPLAGVDTAEDSTVTVERDGTMTYYDVQTATVDQDGSHGHGRVLTLRDVTDRRERKQRLNALNDVLRATIQEEMATVKQTVDEEGTGSDIRALRERASLALDMTDRAGELASMVEPDAESPADIVPIIHEEIEAARELHPEVSFVLDATLGEWAYCSGLFEPVFRVSLRHAARRSLQSEAEPVVGISIAAGPESVTVSVSDRGPALTDHERTVLCEGAEPTPSDRADMSRWLVNWGVEQAGGRILVGTDGDHTSLELTFPRTDRE</sequence>
<accession>A0ABU2FTL4</accession>
<protein>
    <submittedName>
        <fullName evidence="4">PAS domain-containing protein</fullName>
    </submittedName>
</protein>
<dbReference type="RefSeq" id="WP_310901854.1">
    <property type="nucleotide sequence ID" value="NZ_JAMQOS010000007.1"/>
</dbReference>
<evidence type="ECO:0000313" key="4">
    <source>
        <dbReference type="EMBL" id="MDS0284109.1"/>
    </source>
</evidence>
<dbReference type="Gene3D" id="3.30.450.20">
    <property type="entry name" value="PAS domain"/>
    <property type="match status" value="1"/>
</dbReference>
<comment type="caution">
    <text evidence="4">The sequence shown here is derived from an EMBL/GenBank/DDBJ whole genome shotgun (WGS) entry which is preliminary data.</text>
</comment>
<evidence type="ECO:0000256" key="1">
    <source>
        <dbReference type="SAM" id="Phobius"/>
    </source>
</evidence>
<dbReference type="InterPro" id="IPR013767">
    <property type="entry name" value="PAS_fold"/>
</dbReference>
<dbReference type="InterPro" id="IPR000014">
    <property type="entry name" value="PAS"/>
</dbReference>
<keyword evidence="1" id="KW-1133">Transmembrane helix</keyword>
<dbReference type="InterPro" id="IPR031621">
    <property type="entry name" value="HisKA_7TM"/>
</dbReference>
<feature type="transmembrane region" description="Helical" evidence="1">
    <location>
        <begin position="36"/>
        <end position="56"/>
    </location>
</feature>
<dbReference type="Pfam" id="PF00989">
    <property type="entry name" value="PAS"/>
    <property type="match status" value="1"/>
</dbReference>
<dbReference type="Pfam" id="PF16927">
    <property type="entry name" value="HisKA_7TM"/>
    <property type="match status" value="1"/>
</dbReference>
<reference evidence="4 5" key="1">
    <citation type="submission" date="2022-06" db="EMBL/GenBank/DDBJ databases">
        <title>Halomicroarcula sp. a new haloarchaeum isolate from saline soil.</title>
        <authorList>
            <person name="Strakova D."/>
            <person name="Galisteo C."/>
            <person name="Sanchez-Porro C."/>
            <person name="Ventosa A."/>
        </authorList>
    </citation>
    <scope>NUCLEOTIDE SEQUENCE [LARGE SCALE GENOMIC DNA]</scope>
    <source>
        <strain evidence="4 5">S3CR25-11</strain>
    </source>
</reference>
<evidence type="ECO:0000259" key="3">
    <source>
        <dbReference type="PROSITE" id="PS50113"/>
    </source>
</evidence>
<dbReference type="SUPFAM" id="SSF55785">
    <property type="entry name" value="PYP-like sensor domain (PAS domain)"/>
    <property type="match status" value="1"/>
</dbReference>
<dbReference type="PROSITE" id="PS50112">
    <property type="entry name" value="PAS"/>
    <property type="match status" value="1"/>
</dbReference>
<gene>
    <name evidence="4" type="ORF">NDI86_18620</name>
</gene>
<dbReference type="CDD" id="cd00130">
    <property type="entry name" value="PAS"/>
    <property type="match status" value="1"/>
</dbReference>
<evidence type="ECO:0000259" key="2">
    <source>
        <dbReference type="PROSITE" id="PS50112"/>
    </source>
</evidence>